<gene>
    <name evidence="1" type="ORF">BpHYR1_017650</name>
</gene>
<sequence length="78" mass="9553">MISTQTEQLLRNYFKKRLNHNQLIGELNEFETFPQIQKKLKRRIYFILKHSLKIIFFNGCLGRTILRFLRKLKETLLE</sequence>
<keyword evidence="2" id="KW-1185">Reference proteome</keyword>
<dbReference type="AlphaFoldDB" id="A0A3M7PZG5"/>
<evidence type="ECO:0000313" key="2">
    <source>
        <dbReference type="Proteomes" id="UP000276133"/>
    </source>
</evidence>
<name>A0A3M7PZG5_BRAPC</name>
<organism evidence="1 2">
    <name type="scientific">Brachionus plicatilis</name>
    <name type="common">Marine rotifer</name>
    <name type="synonym">Brachionus muelleri</name>
    <dbReference type="NCBI Taxonomy" id="10195"/>
    <lineage>
        <taxon>Eukaryota</taxon>
        <taxon>Metazoa</taxon>
        <taxon>Spiralia</taxon>
        <taxon>Gnathifera</taxon>
        <taxon>Rotifera</taxon>
        <taxon>Eurotatoria</taxon>
        <taxon>Monogononta</taxon>
        <taxon>Pseudotrocha</taxon>
        <taxon>Ploima</taxon>
        <taxon>Brachionidae</taxon>
        <taxon>Brachionus</taxon>
    </lineage>
</organism>
<accession>A0A3M7PZG5</accession>
<proteinExistence type="predicted"/>
<protein>
    <submittedName>
        <fullName evidence="1">Uncharacterized protein</fullName>
    </submittedName>
</protein>
<comment type="caution">
    <text evidence="1">The sequence shown here is derived from an EMBL/GenBank/DDBJ whole genome shotgun (WGS) entry which is preliminary data.</text>
</comment>
<reference evidence="1 2" key="1">
    <citation type="journal article" date="2018" name="Sci. Rep.">
        <title>Genomic signatures of local adaptation to the degree of environmental predictability in rotifers.</title>
        <authorList>
            <person name="Franch-Gras L."/>
            <person name="Hahn C."/>
            <person name="Garcia-Roger E.M."/>
            <person name="Carmona M.J."/>
            <person name="Serra M."/>
            <person name="Gomez A."/>
        </authorList>
    </citation>
    <scope>NUCLEOTIDE SEQUENCE [LARGE SCALE GENOMIC DNA]</scope>
    <source>
        <strain evidence="1">HYR1</strain>
    </source>
</reference>
<dbReference type="EMBL" id="REGN01008036">
    <property type="protein sequence ID" value="RNA04582.1"/>
    <property type="molecule type" value="Genomic_DNA"/>
</dbReference>
<evidence type="ECO:0000313" key="1">
    <source>
        <dbReference type="EMBL" id="RNA04582.1"/>
    </source>
</evidence>
<dbReference type="Proteomes" id="UP000276133">
    <property type="component" value="Unassembled WGS sequence"/>
</dbReference>